<name>A0A2K2G6C2_9SPHN</name>
<comment type="caution">
    <text evidence="4">The sequence shown here is derived from an EMBL/GenBank/DDBJ whole genome shotgun (WGS) entry which is preliminary data.</text>
</comment>
<feature type="region of interest" description="Disordered" evidence="1">
    <location>
        <begin position="399"/>
        <end position="418"/>
    </location>
</feature>
<gene>
    <name evidence="4" type="ORF">A8V01_03300</name>
</gene>
<dbReference type="Gene3D" id="3.40.50.2000">
    <property type="entry name" value="Glycogen Phosphorylase B"/>
    <property type="match status" value="2"/>
</dbReference>
<feature type="compositionally biased region" description="Acidic residues" evidence="1">
    <location>
        <begin position="403"/>
        <end position="418"/>
    </location>
</feature>
<evidence type="ECO:0000313" key="4">
    <source>
        <dbReference type="EMBL" id="PNU06572.1"/>
    </source>
</evidence>
<dbReference type="EMBL" id="LYMM01000002">
    <property type="protein sequence ID" value="PNU06572.1"/>
    <property type="molecule type" value="Genomic_DNA"/>
</dbReference>
<organism evidence="4 5">
    <name type="scientific">Novosphingobium guangzhouense</name>
    <dbReference type="NCBI Taxonomy" id="1850347"/>
    <lineage>
        <taxon>Bacteria</taxon>
        <taxon>Pseudomonadati</taxon>
        <taxon>Pseudomonadota</taxon>
        <taxon>Alphaproteobacteria</taxon>
        <taxon>Sphingomonadales</taxon>
        <taxon>Sphingomonadaceae</taxon>
        <taxon>Novosphingobium</taxon>
    </lineage>
</organism>
<dbReference type="PANTHER" id="PTHR45947:SF3">
    <property type="entry name" value="SULFOQUINOVOSYL TRANSFERASE SQD2"/>
    <property type="match status" value="1"/>
</dbReference>
<keyword evidence="4" id="KW-0378">Hydrolase</keyword>
<evidence type="ECO:0000313" key="5">
    <source>
        <dbReference type="Proteomes" id="UP000236327"/>
    </source>
</evidence>
<accession>A0A2K2G6C2</accession>
<dbReference type="AlphaFoldDB" id="A0A2K2G6C2"/>
<dbReference type="Proteomes" id="UP000236327">
    <property type="component" value="Unassembled WGS sequence"/>
</dbReference>
<dbReference type="InterPro" id="IPR050194">
    <property type="entry name" value="Glycosyltransferase_grp1"/>
</dbReference>
<dbReference type="SUPFAM" id="SSF53756">
    <property type="entry name" value="UDP-Glycosyltransferase/glycogen phosphorylase"/>
    <property type="match status" value="1"/>
</dbReference>
<dbReference type="RefSeq" id="WP_245892296.1">
    <property type="nucleotide sequence ID" value="NZ_LYMM01000002.1"/>
</dbReference>
<reference evidence="4 5" key="1">
    <citation type="submission" date="2016-05" db="EMBL/GenBank/DDBJ databases">
        <title>Complete genome sequence of Novosphingobium guangzhouense SA925(T).</title>
        <authorList>
            <person name="Sha S."/>
        </authorList>
    </citation>
    <scope>NUCLEOTIDE SEQUENCE [LARGE SCALE GENOMIC DNA]</scope>
    <source>
        <strain evidence="4 5">SA925</strain>
    </source>
</reference>
<dbReference type="PANTHER" id="PTHR45947">
    <property type="entry name" value="SULFOQUINOVOSYL TRANSFERASE SQD2"/>
    <property type="match status" value="1"/>
</dbReference>
<feature type="domain" description="Glycosyl transferase family 1" evidence="2">
    <location>
        <begin position="222"/>
        <end position="371"/>
    </location>
</feature>
<feature type="domain" description="Glycosyltransferase subfamily 4-like N-terminal" evidence="3">
    <location>
        <begin position="78"/>
        <end position="199"/>
    </location>
</feature>
<keyword evidence="5" id="KW-1185">Reference proteome</keyword>
<dbReference type="GO" id="GO:0016758">
    <property type="term" value="F:hexosyltransferase activity"/>
    <property type="evidence" value="ECO:0007669"/>
    <property type="project" value="TreeGrafter"/>
</dbReference>
<dbReference type="GO" id="GO:0016787">
    <property type="term" value="F:hydrolase activity"/>
    <property type="evidence" value="ECO:0007669"/>
    <property type="project" value="UniProtKB-KW"/>
</dbReference>
<dbReference type="Pfam" id="PF00534">
    <property type="entry name" value="Glycos_transf_1"/>
    <property type="match status" value="1"/>
</dbReference>
<evidence type="ECO:0000256" key="1">
    <source>
        <dbReference type="SAM" id="MobiDB-lite"/>
    </source>
</evidence>
<sequence>MHVLSIATLFPNPARPSFGVFVGNQMRAVVARGEVDLTMVSPIGIPPWPLSTREPYARLKDIPDVSDAVGLKVHYPRFTTFPKVGGDTNPGRIAKAVLPLVRKLHREKPFDLVDAQFFFPDGPAAAIVARELGIPLTIKSRGADIHFWGQRPHALKQMLEAANQSAGLLAVSEALRADMIALGMPTDRIEIHYTGLDREKFHPIERGAARALVSAMPNLGIWSEGPLLVTPGALIPRKGQAMVIEALCRLPEARLALAGAGEDEARLRALARRLGVEERVHFLGLVDHELLPHVLCAADVLVLPSASEGLANVWVEGLACGTPIVIPDIGGAREIVSDAGAGRIVERTPDAIAAAVADILADPPTQAQVAEHVSRFSWGVNAENIVRFWKSVMGEQTARDFPTDDEADGSANDEAELA</sequence>
<evidence type="ECO:0000259" key="2">
    <source>
        <dbReference type="Pfam" id="PF00534"/>
    </source>
</evidence>
<dbReference type="InterPro" id="IPR001296">
    <property type="entry name" value="Glyco_trans_1"/>
</dbReference>
<dbReference type="Pfam" id="PF13439">
    <property type="entry name" value="Glyco_transf_4"/>
    <property type="match status" value="1"/>
</dbReference>
<protein>
    <submittedName>
        <fullName evidence="4">Glycoside hydrolase</fullName>
    </submittedName>
</protein>
<dbReference type="InterPro" id="IPR028098">
    <property type="entry name" value="Glyco_trans_4-like_N"/>
</dbReference>
<evidence type="ECO:0000259" key="3">
    <source>
        <dbReference type="Pfam" id="PF13439"/>
    </source>
</evidence>
<proteinExistence type="predicted"/>